<comment type="caution">
    <text evidence="2">The sequence shown here is derived from an EMBL/GenBank/DDBJ whole genome shotgun (WGS) entry which is preliminary data.</text>
</comment>
<reference evidence="3" key="1">
    <citation type="journal article" date="2013" name="New Phytol.">
        <title>Comparative genomic and transcriptomic analyses reveal the hemibiotrophic stage shift of Colletotrichum fungi.</title>
        <authorList>
            <person name="Gan P."/>
            <person name="Ikeda K."/>
            <person name="Irieda H."/>
            <person name="Narusaka M."/>
            <person name="O'Connell R.J."/>
            <person name="Narusaka Y."/>
            <person name="Takano Y."/>
            <person name="Kubo Y."/>
            <person name="Shirasu K."/>
        </authorList>
    </citation>
    <scope>NUCLEOTIDE SEQUENCE [LARGE SCALE GENOMIC DNA]</scope>
    <source>
        <strain evidence="3">104-T / ATCC 96160 / CBS 514.97 / LARS 414 / MAFF 240422</strain>
    </source>
</reference>
<organism evidence="2 3">
    <name type="scientific">Colletotrichum orbiculare (strain 104-T / ATCC 96160 / CBS 514.97 / LARS 414 / MAFF 240422)</name>
    <name type="common">Cucumber anthracnose fungus</name>
    <name type="synonym">Colletotrichum lagenarium</name>
    <dbReference type="NCBI Taxonomy" id="1213857"/>
    <lineage>
        <taxon>Eukaryota</taxon>
        <taxon>Fungi</taxon>
        <taxon>Dikarya</taxon>
        <taxon>Ascomycota</taxon>
        <taxon>Pezizomycotina</taxon>
        <taxon>Sordariomycetes</taxon>
        <taxon>Hypocreomycetidae</taxon>
        <taxon>Glomerellales</taxon>
        <taxon>Glomerellaceae</taxon>
        <taxon>Colletotrichum</taxon>
        <taxon>Colletotrichum orbiculare species complex</taxon>
    </lineage>
</organism>
<sequence>MPMSHVRDARGPSAILIPTLGSFQATLDWGQPRAGFDFPKIEAISTPRLFATSISFARDPCHALLRVVSSDLLLASLGRRASGFAISCATFLVGAARRVLVSYHTDKTEYGYTPHCIRIRGGAPRRPFISPSPLSNRASTSQLRNHASSKNHQNIFRCDNEHSRTTPSAQQPQKHDSGGIIRLGRSYRSPKEWDCPAATPSSERPNRKKCIMQRNVPMAQIRIGIGYGVELCIRARNRLLQSAQRSDPERRAGSILARPKQLSSQSDPKLRTHS</sequence>
<evidence type="ECO:0000313" key="2">
    <source>
        <dbReference type="EMBL" id="TDZ18577.1"/>
    </source>
</evidence>
<evidence type="ECO:0000256" key="1">
    <source>
        <dbReference type="SAM" id="MobiDB-lite"/>
    </source>
</evidence>
<feature type="region of interest" description="Disordered" evidence="1">
    <location>
        <begin position="242"/>
        <end position="274"/>
    </location>
</feature>
<gene>
    <name evidence="2" type="ORF">Cob_v008623</name>
</gene>
<dbReference type="EMBL" id="AMCV02000023">
    <property type="protein sequence ID" value="TDZ18577.1"/>
    <property type="molecule type" value="Genomic_DNA"/>
</dbReference>
<reference evidence="3" key="2">
    <citation type="journal article" date="2019" name="Mol. Plant Microbe Interact.">
        <title>Genome sequence resources for four phytopathogenic fungi from the Colletotrichum orbiculare species complex.</title>
        <authorList>
            <person name="Gan P."/>
            <person name="Tsushima A."/>
            <person name="Narusaka M."/>
            <person name="Narusaka Y."/>
            <person name="Takano Y."/>
            <person name="Kubo Y."/>
            <person name="Shirasu K."/>
        </authorList>
    </citation>
    <scope>GENOME REANNOTATION</scope>
    <source>
        <strain evidence="3">104-T / ATCC 96160 / CBS 514.97 / LARS 414 / MAFF 240422</strain>
    </source>
</reference>
<evidence type="ECO:0000313" key="3">
    <source>
        <dbReference type="Proteomes" id="UP000014480"/>
    </source>
</evidence>
<feature type="region of interest" description="Disordered" evidence="1">
    <location>
        <begin position="123"/>
        <end position="181"/>
    </location>
</feature>
<feature type="compositionally biased region" description="Polar residues" evidence="1">
    <location>
        <begin position="132"/>
        <end position="154"/>
    </location>
</feature>
<name>A0A484FNP3_COLOR</name>
<keyword evidence="3" id="KW-1185">Reference proteome</keyword>
<protein>
    <submittedName>
        <fullName evidence="2">Uncharacterized protein</fullName>
    </submittedName>
</protein>
<dbReference type="Proteomes" id="UP000014480">
    <property type="component" value="Unassembled WGS sequence"/>
</dbReference>
<dbReference type="AlphaFoldDB" id="A0A484FNP3"/>
<proteinExistence type="predicted"/>
<accession>A0A484FNP3</accession>